<dbReference type="PANTHER" id="PTHR30511:SF0">
    <property type="entry name" value="ALANINE RACEMASE, CATABOLIC-RELATED"/>
    <property type="match status" value="1"/>
</dbReference>
<keyword evidence="6 8" id="KW-0413">Isomerase</keyword>
<protein>
    <recommendedName>
        <fullName evidence="4">alanine racemase</fullName>
        <ecNumber evidence="4">5.1.1.1</ecNumber>
    </recommendedName>
</protein>
<keyword evidence="9" id="KW-1185">Reference proteome</keyword>
<organism evidence="8 9">
    <name type="scientific">Parerythrobacter lacustris</name>
    <dbReference type="NCBI Taxonomy" id="2969984"/>
    <lineage>
        <taxon>Bacteria</taxon>
        <taxon>Pseudomonadati</taxon>
        <taxon>Pseudomonadota</taxon>
        <taxon>Alphaproteobacteria</taxon>
        <taxon>Sphingomonadales</taxon>
        <taxon>Erythrobacteraceae</taxon>
        <taxon>Parerythrobacter</taxon>
    </lineage>
</organism>
<evidence type="ECO:0000256" key="3">
    <source>
        <dbReference type="ARBA" id="ARBA00007880"/>
    </source>
</evidence>
<dbReference type="InterPro" id="IPR009006">
    <property type="entry name" value="Ala_racemase/Decarboxylase_C"/>
</dbReference>
<dbReference type="InterPro" id="IPR000821">
    <property type="entry name" value="Ala_racemase"/>
</dbReference>
<dbReference type="Pfam" id="PF01168">
    <property type="entry name" value="Ala_racemase_N"/>
    <property type="match status" value="1"/>
</dbReference>
<proteinExistence type="inferred from homology"/>
<accession>A0ABT1XT58</accession>
<evidence type="ECO:0000256" key="4">
    <source>
        <dbReference type="ARBA" id="ARBA00013089"/>
    </source>
</evidence>
<keyword evidence="5" id="KW-0663">Pyridoxal phosphate</keyword>
<dbReference type="EC" id="5.1.1.1" evidence="4"/>
<evidence type="ECO:0000313" key="8">
    <source>
        <dbReference type="EMBL" id="MCR2833850.1"/>
    </source>
</evidence>
<dbReference type="Pfam" id="PF00842">
    <property type="entry name" value="Ala_racemase_C"/>
    <property type="match status" value="1"/>
</dbReference>
<dbReference type="InterPro" id="IPR029066">
    <property type="entry name" value="PLP-binding_barrel"/>
</dbReference>
<gene>
    <name evidence="8" type="primary">alr</name>
    <name evidence="8" type="ORF">NSO95_07815</name>
</gene>
<dbReference type="Gene3D" id="3.20.20.10">
    <property type="entry name" value="Alanine racemase"/>
    <property type="match status" value="1"/>
</dbReference>
<evidence type="ECO:0000256" key="5">
    <source>
        <dbReference type="ARBA" id="ARBA00022898"/>
    </source>
</evidence>
<dbReference type="EMBL" id="JANKHH010000004">
    <property type="protein sequence ID" value="MCR2833850.1"/>
    <property type="molecule type" value="Genomic_DNA"/>
</dbReference>
<dbReference type="SUPFAM" id="SSF51419">
    <property type="entry name" value="PLP-binding barrel"/>
    <property type="match status" value="1"/>
</dbReference>
<reference evidence="8 9" key="1">
    <citation type="submission" date="2022-08" db="EMBL/GenBank/DDBJ databases">
        <title>Polyphasic taxonomy analysis of Qipengyuania sp.RS5-5.</title>
        <authorList>
            <person name="Xamxidin M."/>
            <person name="Wu M."/>
        </authorList>
    </citation>
    <scope>NUCLEOTIDE SEQUENCE [LARGE SCALE GENOMIC DNA]</scope>
    <source>
        <strain evidence="8 9">RS5-5</strain>
    </source>
</reference>
<dbReference type="RefSeq" id="WP_257595628.1">
    <property type="nucleotide sequence ID" value="NZ_JANKHH010000004.1"/>
</dbReference>
<dbReference type="InterPro" id="IPR001608">
    <property type="entry name" value="Ala_racemase_N"/>
</dbReference>
<dbReference type="SUPFAM" id="SSF50621">
    <property type="entry name" value="Alanine racemase C-terminal domain-like"/>
    <property type="match status" value="1"/>
</dbReference>
<dbReference type="PRINTS" id="PR00992">
    <property type="entry name" value="ALARACEMASE"/>
</dbReference>
<comment type="similarity">
    <text evidence="3">Belongs to the alanine racemase family.</text>
</comment>
<dbReference type="Proteomes" id="UP001206067">
    <property type="component" value="Unassembled WGS sequence"/>
</dbReference>
<dbReference type="SMART" id="SM01005">
    <property type="entry name" value="Ala_racemase_C"/>
    <property type="match status" value="1"/>
</dbReference>
<name>A0ABT1XT58_9SPHN</name>
<dbReference type="GO" id="GO:0008784">
    <property type="term" value="F:alanine racemase activity"/>
    <property type="evidence" value="ECO:0007669"/>
    <property type="project" value="UniProtKB-EC"/>
</dbReference>
<dbReference type="PROSITE" id="PS00395">
    <property type="entry name" value="ALANINE_RACEMASE"/>
    <property type="match status" value="1"/>
</dbReference>
<dbReference type="NCBIfam" id="TIGR00492">
    <property type="entry name" value="alr"/>
    <property type="match status" value="1"/>
</dbReference>
<evidence type="ECO:0000256" key="6">
    <source>
        <dbReference type="ARBA" id="ARBA00023235"/>
    </source>
</evidence>
<dbReference type="Gene3D" id="2.40.37.10">
    <property type="entry name" value="Lyase, Ornithine Decarboxylase, Chain A, domain 1"/>
    <property type="match status" value="1"/>
</dbReference>
<evidence type="ECO:0000256" key="2">
    <source>
        <dbReference type="ARBA" id="ARBA00001933"/>
    </source>
</evidence>
<dbReference type="InterPro" id="IPR011079">
    <property type="entry name" value="Ala_racemase_C"/>
</dbReference>
<evidence type="ECO:0000313" key="9">
    <source>
        <dbReference type="Proteomes" id="UP001206067"/>
    </source>
</evidence>
<dbReference type="PANTHER" id="PTHR30511">
    <property type="entry name" value="ALANINE RACEMASE"/>
    <property type="match status" value="1"/>
</dbReference>
<dbReference type="CDD" id="cd00430">
    <property type="entry name" value="PLPDE_III_AR"/>
    <property type="match status" value="1"/>
</dbReference>
<comment type="caution">
    <text evidence="8">The sequence shown here is derived from an EMBL/GenBank/DDBJ whole genome shotgun (WGS) entry which is preliminary data.</text>
</comment>
<comment type="cofactor">
    <cofactor evidence="2">
        <name>pyridoxal 5'-phosphate</name>
        <dbReference type="ChEBI" id="CHEBI:597326"/>
    </cofactor>
</comment>
<dbReference type="InterPro" id="IPR020622">
    <property type="entry name" value="Ala_racemase_pyridoxalP-BS"/>
</dbReference>
<evidence type="ECO:0000259" key="7">
    <source>
        <dbReference type="SMART" id="SM01005"/>
    </source>
</evidence>
<comment type="catalytic activity">
    <reaction evidence="1">
        <text>L-alanine = D-alanine</text>
        <dbReference type="Rhea" id="RHEA:20249"/>
        <dbReference type="ChEBI" id="CHEBI:57416"/>
        <dbReference type="ChEBI" id="CHEBI:57972"/>
        <dbReference type="EC" id="5.1.1.1"/>
    </reaction>
</comment>
<evidence type="ECO:0000256" key="1">
    <source>
        <dbReference type="ARBA" id="ARBA00000316"/>
    </source>
</evidence>
<sequence>MADIPPAALRLRLDRSALADNWTALDTMSGGASAGAAVKADAYGLGVEHAVPALLGAGAREFFVAHWSEVVSVARFVAPGSISVLHGPGSGAEAAYARILGVMPVINSLAQARIWLENGGGPCHLMVDTGINRLGLSLHELGDPVLASLDIDMLMSHLASADEDSDLNRLQLERFRGVVALVAHRRRSLANSAGIALGSQYHFDATRPGLSLYGGIPRGELDGAIRQVAYPQAAVLQRRTIAPGDSVGYNATFTAARETELAVVSLGYADGFLRPRGPGGWFEWEGIRLPILGKVSMDMIVVDAGAAPEIREGDWLEVPFSLPEISASSGISQYELLTTLGHRFERTAI</sequence>
<feature type="domain" description="Alanine racemase C-terminal" evidence="7">
    <location>
        <begin position="228"/>
        <end position="349"/>
    </location>
</feature>